<dbReference type="GO" id="GO:0006415">
    <property type="term" value="P:translational termination"/>
    <property type="evidence" value="ECO:0007669"/>
    <property type="project" value="UniProtKB-UniRule"/>
</dbReference>
<dbReference type="FunFam" id="3.30.1360.40:FF:000001">
    <property type="entry name" value="Ribosome-recycling factor"/>
    <property type="match status" value="1"/>
</dbReference>
<keyword evidence="4 5" id="KW-0648">Protein biosynthesis</keyword>
<dbReference type="GO" id="GO:0043023">
    <property type="term" value="F:ribosomal large subunit binding"/>
    <property type="evidence" value="ECO:0007669"/>
    <property type="project" value="TreeGrafter"/>
</dbReference>
<comment type="similarity">
    <text evidence="2 5">Belongs to the RRF family.</text>
</comment>
<accession>A0AA45C730</accession>
<proteinExistence type="inferred from homology"/>
<dbReference type="Gene3D" id="3.30.1360.40">
    <property type="match status" value="1"/>
</dbReference>
<dbReference type="PANTHER" id="PTHR20982">
    <property type="entry name" value="RIBOSOME RECYCLING FACTOR"/>
    <property type="match status" value="1"/>
</dbReference>
<keyword evidence="3 5" id="KW-0963">Cytoplasm</keyword>
<sequence length="186" mass="21159">MAKNAYSKSVTDKMEKSVNHLRDELKKLRTGRPSASLFADMMVDYYGAPTPVSQTSTVTVGEDRSVSITPWDKSLLEKIEKTINSSNLGLHAINDGVVVRVNFPAPTVEDRKKWVKIAKDMLEDTKVSLRNIRRDELKLVKEDKDNGDLPEDDAKKVEDEIQNILKDHEKKVDEIFAKKEKEIMES</sequence>
<evidence type="ECO:0000256" key="2">
    <source>
        <dbReference type="ARBA" id="ARBA00005912"/>
    </source>
</evidence>
<evidence type="ECO:0000313" key="7">
    <source>
        <dbReference type="EMBL" id="PWJ95086.1"/>
    </source>
</evidence>
<evidence type="ECO:0000313" key="8">
    <source>
        <dbReference type="Proteomes" id="UP000245921"/>
    </source>
</evidence>
<comment type="subcellular location">
    <subcellularLocation>
        <location evidence="1 5">Cytoplasm</location>
    </subcellularLocation>
</comment>
<dbReference type="InterPro" id="IPR002661">
    <property type="entry name" value="Ribosome_recyc_fac"/>
</dbReference>
<dbReference type="FunFam" id="1.10.132.20:FF:000001">
    <property type="entry name" value="Ribosome-recycling factor"/>
    <property type="match status" value="1"/>
</dbReference>
<dbReference type="Pfam" id="PF01765">
    <property type="entry name" value="RRF"/>
    <property type="match status" value="1"/>
</dbReference>
<evidence type="ECO:0000256" key="4">
    <source>
        <dbReference type="ARBA" id="ARBA00022917"/>
    </source>
</evidence>
<keyword evidence="8" id="KW-1185">Reference proteome</keyword>
<dbReference type="Proteomes" id="UP000245921">
    <property type="component" value="Unassembled WGS sequence"/>
</dbReference>
<dbReference type="NCBIfam" id="TIGR00496">
    <property type="entry name" value="frr"/>
    <property type="match status" value="1"/>
</dbReference>
<comment type="function">
    <text evidence="5">Responsible for the release of ribosomes from messenger RNA at the termination of protein biosynthesis. May increase the efficiency of translation by recycling ribosomes from one round of translation to another.</text>
</comment>
<dbReference type="EMBL" id="QGGI01000007">
    <property type="protein sequence ID" value="PWJ95086.1"/>
    <property type="molecule type" value="Genomic_DNA"/>
</dbReference>
<gene>
    <name evidence="5" type="primary">frr</name>
    <name evidence="7" type="ORF">C7380_10741</name>
</gene>
<dbReference type="AlphaFoldDB" id="A0AA45C730"/>
<comment type="caution">
    <text evidence="7">The sequence shown here is derived from an EMBL/GenBank/DDBJ whole genome shotgun (WGS) entry which is preliminary data.</text>
</comment>
<feature type="domain" description="Ribosome recycling factor" evidence="6">
    <location>
        <begin position="21"/>
        <end position="184"/>
    </location>
</feature>
<dbReference type="InterPro" id="IPR023584">
    <property type="entry name" value="Ribosome_recyc_fac_dom"/>
</dbReference>
<dbReference type="HAMAP" id="MF_00040">
    <property type="entry name" value="RRF"/>
    <property type="match status" value="1"/>
</dbReference>
<evidence type="ECO:0000256" key="3">
    <source>
        <dbReference type="ARBA" id="ARBA00022490"/>
    </source>
</evidence>
<reference evidence="7 8" key="1">
    <citation type="submission" date="2018-05" db="EMBL/GenBank/DDBJ databases">
        <title>Genomic Encyclopedia of Type Strains, Phase IV (KMG-IV): sequencing the most valuable type-strain genomes for metagenomic binning, comparative biology and taxonomic classification.</title>
        <authorList>
            <person name="Goeker M."/>
        </authorList>
    </citation>
    <scope>NUCLEOTIDE SEQUENCE [LARGE SCALE GENOMIC DNA]</scope>
    <source>
        <strain evidence="7 8">DSM 24906</strain>
    </source>
</reference>
<evidence type="ECO:0000256" key="1">
    <source>
        <dbReference type="ARBA" id="ARBA00004496"/>
    </source>
</evidence>
<dbReference type="GO" id="GO:0005737">
    <property type="term" value="C:cytoplasm"/>
    <property type="evidence" value="ECO:0007669"/>
    <property type="project" value="UniProtKB-SubCell"/>
</dbReference>
<evidence type="ECO:0000256" key="5">
    <source>
        <dbReference type="HAMAP-Rule" id="MF_00040"/>
    </source>
</evidence>
<name>A0AA45C730_9BACT</name>
<organism evidence="7 8">
    <name type="scientific">Oceanotoga teriensis</name>
    <dbReference type="NCBI Taxonomy" id="515440"/>
    <lineage>
        <taxon>Bacteria</taxon>
        <taxon>Thermotogati</taxon>
        <taxon>Thermotogota</taxon>
        <taxon>Thermotogae</taxon>
        <taxon>Petrotogales</taxon>
        <taxon>Petrotogaceae</taxon>
        <taxon>Oceanotoga</taxon>
    </lineage>
</organism>
<protein>
    <recommendedName>
        <fullName evidence="5">Ribosome-recycling factor</fullName>
        <shortName evidence="5">RRF</shortName>
    </recommendedName>
    <alternativeName>
        <fullName evidence="5">Ribosome-releasing factor</fullName>
    </alternativeName>
</protein>
<dbReference type="CDD" id="cd00520">
    <property type="entry name" value="RRF"/>
    <property type="match status" value="1"/>
</dbReference>
<dbReference type="RefSeq" id="WP_109604621.1">
    <property type="nucleotide sequence ID" value="NZ_JAMHJO010000002.1"/>
</dbReference>
<dbReference type="InterPro" id="IPR036191">
    <property type="entry name" value="RRF_sf"/>
</dbReference>
<evidence type="ECO:0000259" key="6">
    <source>
        <dbReference type="Pfam" id="PF01765"/>
    </source>
</evidence>
<dbReference type="SUPFAM" id="SSF55194">
    <property type="entry name" value="Ribosome recycling factor, RRF"/>
    <property type="match status" value="1"/>
</dbReference>
<dbReference type="PANTHER" id="PTHR20982:SF3">
    <property type="entry name" value="MITOCHONDRIAL RIBOSOME RECYCLING FACTOR PSEUDO 1"/>
    <property type="match status" value="1"/>
</dbReference>
<dbReference type="Gene3D" id="1.10.132.20">
    <property type="entry name" value="Ribosome-recycling factor"/>
    <property type="match status" value="1"/>
</dbReference>